<dbReference type="NCBIfam" id="TIGR03544">
    <property type="entry name" value="DivI1A_domain"/>
    <property type="match status" value="2"/>
</dbReference>
<protein>
    <submittedName>
        <fullName evidence="1">DivIVA domain-containing protein</fullName>
    </submittedName>
</protein>
<accession>A0A316AGL2</accession>
<dbReference type="Gene3D" id="6.10.250.660">
    <property type="match status" value="1"/>
</dbReference>
<dbReference type="EMBL" id="QGDQ01000001">
    <property type="protein sequence ID" value="PWJ56418.1"/>
    <property type="molecule type" value="Genomic_DNA"/>
</dbReference>
<evidence type="ECO:0000313" key="2">
    <source>
        <dbReference type="Proteomes" id="UP000245469"/>
    </source>
</evidence>
<sequence>MGLLGHHAGVTPGPTFERTTGFSRGYAVEQVEEFFARARVSYETGGPRGGITSRDVREVGFDLVRRGYDVQMVDAALDRMEDAFLRREQEVVRGRLGADRAYTELAARAATLRPRLDRPEGDRFDRADPGQHGYDPFEVDELCDRIGAWLDGEHGLGHDDLRRAVFTTRRGEHGYAEHQVDAYIDRAVEVMAASATV</sequence>
<evidence type="ECO:0000313" key="1">
    <source>
        <dbReference type="EMBL" id="PWJ56418.1"/>
    </source>
</evidence>
<dbReference type="AlphaFoldDB" id="A0A316AGL2"/>
<name>A0A316AGL2_9ACTN</name>
<organism evidence="1 2">
    <name type="scientific">Quadrisphaera granulorum</name>
    <dbReference type="NCBI Taxonomy" id="317664"/>
    <lineage>
        <taxon>Bacteria</taxon>
        <taxon>Bacillati</taxon>
        <taxon>Actinomycetota</taxon>
        <taxon>Actinomycetes</taxon>
        <taxon>Kineosporiales</taxon>
        <taxon>Kineosporiaceae</taxon>
        <taxon>Quadrisphaera</taxon>
    </lineage>
</organism>
<comment type="caution">
    <text evidence="1">The sequence shown here is derived from an EMBL/GenBank/DDBJ whole genome shotgun (WGS) entry which is preliminary data.</text>
</comment>
<dbReference type="NCBIfam" id="TIGR03543">
    <property type="entry name" value="divI1A_rptt_fam"/>
    <property type="match status" value="1"/>
</dbReference>
<dbReference type="InterPro" id="IPR019932">
    <property type="entry name" value="CHP03543"/>
</dbReference>
<dbReference type="Proteomes" id="UP000245469">
    <property type="component" value="Unassembled WGS sequence"/>
</dbReference>
<keyword evidence="2" id="KW-1185">Reference proteome</keyword>
<gene>
    <name evidence="1" type="ORF">BXY45_101396</name>
</gene>
<reference evidence="1 2" key="1">
    <citation type="submission" date="2018-03" db="EMBL/GenBank/DDBJ databases">
        <title>Genomic Encyclopedia of Archaeal and Bacterial Type Strains, Phase II (KMG-II): from individual species to whole genera.</title>
        <authorList>
            <person name="Goeker M."/>
        </authorList>
    </citation>
    <scope>NUCLEOTIDE SEQUENCE [LARGE SCALE GENOMIC DNA]</scope>
    <source>
        <strain evidence="1 2">DSM 44889</strain>
    </source>
</reference>
<proteinExistence type="predicted"/>
<dbReference type="InterPro" id="IPR019933">
    <property type="entry name" value="DivIVA_domain"/>
</dbReference>